<protein>
    <submittedName>
        <fullName evidence="3">Sdr family related adhesin</fullName>
    </submittedName>
</protein>
<organism evidence="2 4">
    <name type="scientific">Corynebacterium imitans</name>
    <dbReference type="NCBI Taxonomy" id="156978"/>
    <lineage>
        <taxon>Bacteria</taxon>
        <taxon>Bacillati</taxon>
        <taxon>Actinomycetota</taxon>
        <taxon>Actinomycetes</taxon>
        <taxon>Mycobacteriales</taxon>
        <taxon>Corynebacteriaceae</taxon>
        <taxon>Corynebacterium</taxon>
    </lineage>
</organism>
<gene>
    <name evidence="3" type="primary">padR1</name>
    <name evidence="2" type="ORF">CIMIT_01110</name>
    <name evidence="3" type="ORF">SAMEA4535761_00287</name>
</gene>
<dbReference type="InterPro" id="IPR036390">
    <property type="entry name" value="WH_DNA-bd_sf"/>
</dbReference>
<dbReference type="AlphaFoldDB" id="A0A076NNZ7"/>
<dbReference type="eggNOG" id="COG1695">
    <property type="taxonomic scope" value="Bacteria"/>
</dbReference>
<dbReference type="InterPro" id="IPR052509">
    <property type="entry name" value="Metal_resp_DNA-bind_regulator"/>
</dbReference>
<sequence>MTFPQPWIRAFMPTAVLRRLRDGPAHGYAIAQSLESLGFGRPKGGSLYPVLGKLEDAGLIQAHWTQSESGPGRKTYAITAEGEAELATHSAQLDQLRASLFNDPATRKDTK</sequence>
<reference evidence="3 5" key="2">
    <citation type="submission" date="2017-06" db="EMBL/GenBank/DDBJ databases">
        <authorList>
            <consortium name="Pathogen Informatics"/>
        </authorList>
    </citation>
    <scope>NUCLEOTIDE SEQUENCE [LARGE SCALE GENOMIC DNA]</scope>
    <source>
        <strain evidence="3 5">NCTC13015</strain>
    </source>
</reference>
<dbReference type="KEGG" id="cii:CIMIT_01110"/>
<dbReference type="PANTHER" id="PTHR33169:SF14">
    <property type="entry name" value="TRANSCRIPTIONAL REGULATOR RV3488"/>
    <property type="match status" value="1"/>
</dbReference>
<dbReference type="EMBL" id="CP009211">
    <property type="protein sequence ID" value="AIJ32697.1"/>
    <property type="molecule type" value="Genomic_DNA"/>
</dbReference>
<dbReference type="InterPro" id="IPR005149">
    <property type="entry name" value="Tscrpt_reg_PadR_N"/>
</dbReference>
<accession>A0A076NNZ7</accession>
<dbReference type="Pfam" id="PF03551">
    <property type="entry name" value="PadR"/>
    <property type="match status" value="1"/>
</dbReference>
<dbReference type="InterPro" id="IPR036388">
    <property type="entry name" value="WH-like_DNA-bd_sf"/>
</dbReference>
<evidence type="ECO:0000259" key="1">
    <source>
        <dbReference type="Pfam" id="PF03551"/>
    </source>
</evidence>
<dbReference type="Proteomes" id="UP000028780">
    <property type="component" value="Chromosome"/>
</dbReference>
<dbReference type="Gene3D" id="1.10.10.10">
    <property type="entry name" value="Winged helix-like DNA-binding domain superfamily/Winged helix DNA-binding domain"/>
    <property type="match status" value="1"/>
</dbReference>
<reference evidence="2 4" key="1">
    <citation type="submission" date="2014-08" db="EMBL/GenBank/DDBJ databases">
        <title>Complete genome sequence of Corynebacterium imitans DSM 44264, isolated from a five-month-old boy with suspected pharyngeal diphtheria.</title>
        <authorList>
            <person name="Mollmann S."/>
            <person name="Albersmeier A."/>
            <person name="Ruckert C."/>
            <person name="Tauch A."/>
        </authorList>
    </citation>
    <scope>NUCLEOTIDE SEQUENCE [LARGE SCALE GENOMIC DNA]</scope>
    <source>
        <strain evidence="2 4">DSM 44264</strain>
    </source>
</reference>
<dbReference type="OrthoDB" id="122286at2"/>
<feature type="domain" description="Transcription regulator PadR N-terminal" evidence="1">
    <location>
        <begin position="16"/>
        <end position="87"/>
    </location>
</feature>
<evidence type="ECO:0000313" key="2">
    <source>
        <dbReference type="EMBL" id="AIJ32697.1"/>
    </source>
</evidence>
<dbReference type="RefSeq" id="WP_038587933.1">
    <property type="nucleotide sequence ID" value="NZ_CP009211.1"/>
</dbReference>
<dbReference type="STRING" id="156978.CIMIT_01110"/>
<dbReference type="Proteomes" id="UP000215374">
    <property type="component" value="Chromosome 1"/>
</dbReference>
<dbReference type="HOGENOM" id="CLU_063440_3_1_11"/>
<name>A0A076NNZ7_9CORY</name>
<dbReference type="SUPFAM" id="SSF46785">
    <property type="entry name" value="Winged helix' DNA-binding domain"/>
    <property type="match status" value="1"/>
</dbReference>
<evidence type="ECO:0000313" key="4">
    <source>
        <dbReference type="Proteomes" id="UP000028780"/>
    </source>
</evidence>
<dbReference type="PANTHER" id="PTHR33169">
    <property type="entry name" value="PADR-FAMILY TRANSCRIPTIONAL REGULATOR"/>
    <property type="match status" value="1"/>
</dbReference>
<proteinExistence type="predicted"/>
<evidence type="ECO:0000313" key="3">
    <source>
        <dbReference type="EMBL" id="SNV56023.1"/>
    </source>
</evidence>
<keyword evidence="4" id="KW-1185">Reference proteome</keyword>
<evidence type="ECO:0000313" key="5">
    <source>
        <dbReference type="Proteomes" id="UP000215374"/>
    </source>
</evidence>
<dbReference type="EMBL" id="LT906467">
    <property type="protein sequence ID" value="SNV56023.1"/>
    <property type="molecule type" value="Genomic_DNA"/>
</dbReference>